<dbReference type="Proteomes" id="UP000828390">
    <property type="component" value="Unassembled WGS sequence"/>
</dbReference>
<evidence type="ECO:0000313" key="1">
    <source>
        <dbReference type="EMBL" id="KAH3873968.1"/>
    </source>
</evidence>
<name>A0A9D4MC84_DREPO</name>
<protein>
    <submittedName>
        <fullName evidence="1">Uncharacterized protein</fullName>
    </submittedName>
</protein>
<dbReference type="AlphaFoldDB" id="A0A9D4MC84"/>
<accession>A0A9D4MC84</accession>
<proteinExistence type="predicted"/>
<reference evidence="1" key="2">
    <citation type="submission" date="2020-11" db="EMBL/GenBank/DDBJ databases">
        <authorList>
            <person name="McCartney M.A."/>
            <person name="Auch B."/>
            <person name="Kono T."/>
            <person name="Mallez S."/>
            <person name="Becker A."/>
            <person name="Gohl D.M."/>
            <person name="Silverstein K.A.T."/>
            <person name="Koren S."/>
            <person name="Bechman K.B."/>
            <person name="Herman A."/>
            <person name="Abrahante J.E."/>
            <person name="Garbe J."/>
        </authorList>
    </citation>
    <scope>NUCLEOTIDE SEQUENCE</scope>
    <source>
        <strain evidence="1">Duluth1</strain>
        <tissue evidence="1">Whole animal</tissue>
    </source>
</reference>
<keyword evidence="2" id="KW-1185">Reference proteome</keyword>
<evidence type="ECO:0000313" key="2">
    <source>
        <dbReference type="Proteomes" id="UP000828390"/>
    </source>
</evidence>
<sequence>MGDQFNVGRRMLDRSPPHYYQAQYTFSAQTILAKKEGPFTLEHCQVKDCQLQAVLCECSRGALDWASLRKLFYATATDTLGARTGLMRGH</sequence>
<gene>
    <name evidence="1" type="ORF">DPMN_037209</name>
</gene>
<reference evidence="1" key="1">
    <citation type="journal article" date="2019" name="bioRxiv">
        <title>The Genome of the Zebra Mussel, Dreissena polymorpha: A Resource for Invasive Species Research.</title>
        <authorList>
            <person name="McCartney M.A."/>
            <person name="Auch B."/>
            <person name="Kono T."/>
            <person name="Mallez S."/>
            <person name="Zhang Y."/>
            <person name="Obille A."/>
            <person name="Becker A."/>
            <person name="Abrahante J.E."/>
            <person name="Garbe J."/>
            <person name="Badalamenti J.P."/>
            <person name="Herman A."/>
            <person name="Mangelson H."/>
            <person name="Liachko I."/>
            <person name="Sullivan S."/>
            <person name="Sone E.D."/>
            <person name="Koren S."/>
            <person name="Silverstein K.A.T."/>
            <person name="Beckman K.B."/>
            <person name="Gohl D.M."/>
        </authorList>
    </citation>
    <scope>NUCLEOTIDE SEQUENCE</scope>
    <source>
        <strain evidence="1">Duluth1</strain>
        <tissue evidence="1">Whole animal</tissue>
    </source>
</reference>
<comment type="caution">
    <text evidence="1">The sequence shown here is derived from an EMBL/GenBank/DDBJ whole genome shotgun (WGS) entry which is preliminary data.</text>
</comment>
<organism evidence="1 2">
    <name type="scientific">Dreissena polymorpha</name>
    <name type="common">Zebra mussel</name>
    <name type="synonym">Mytilus polymorpha</name>
    <dbReference type="NCBI Taxonomy" id="45954"/>
    <lineage>
        <taxon>Eukaryota</taxon>
        <taxon>Metazoa</taxon>
        <taxon>Spiralia</taxon>
        <taxon>Lophotrochozoa</taxon>
        <taxon>Mollusca</taxon>
        <taxon>Bivalvia</taxon>
        <taxon>Autobranchia</taxon>
        <taxon>Heteroconchia</taxon>
        <taxon>Euheterodonta</taxon>
        <taxon>Imparidentia</taxon>
        <taxon>Neoheterodontei</taxon>
        <taxon>Myida</taxon>
        <taxon>Dreissenoidea</taxon>
        <taxon>Dreissenidae</taxon>
        <taxon>Dreissena</taxon>
    </lineage>
</organism>
<dbReference type="EMBL" id="JAIWYP010000002">
    <property type="protein sequence ID" value="KAH3873968.1"/>
    <property type="molecule type" value="Genomic_DNA"/>
</dbReference>